<dbReference type="EMBL" id="CP115920">
    <property type="protein sequence ID" value="XCD15857.1"/>
    <property type="molecule type" value="Genomic_DNA"/>
</dbReference>
<gene>
    <name evidence="1" type="ORF">PG915_15030</name>
</gene>
<name>A0AAU8BGW6_9VIBR</name>
<dbReference type="KEGG" id="vck:PG915_15030"/>
<accession>A0AAU8BGW6</accession>
<reference evidence="1" key="1">
    <citation type="submission" date="2023-01" db="EMBL/GenBank/DDBJ databases">
        <title>Vibrio sp. CB1-14 genome sequencing.</title>
        <authorList>
            <person name="Otstavnykh N."/>
            <person name="Isaeva M."/>
            <person name="Meleshko D."/>
        </authorList>
    </citation>
    <scope>NUCLEOTIDE SEQUENCE</scope>
    <source>
        <strain evidence="1">CB1-14</strain>
    </source>
</reference>
<organism evidence="1">
    <name type="scientific">Vibrio chaetopteri</name>
    <dbReference type="NCBI Taxonomy" id="3016528"/>
    <lineage>
        <taxon>Bacteria</taxon>
        <taxon>Pseudomonadati</taxon>
        <taxon>Pseudomonadota</taxon>
        <taxon>Gammaproteobacteria</taxon>
        <taxon>Vibrionales</taxon>
        <taxon>Vibrionaceae</taxon>
        <taxon>Vibrio</taxon>
    </lineage>
</organism>
<dbReference type="RefSeq" id="WP_353497236.1">
    <property type="nucleotide sequence ID" value="NZ_CP115920.1"/>
</dbReference>
<protein>
    <submittedName>
        <fullName evidence="1">Uncharacterized protein</fullName>
    </submittedName>
</protein>
<sequence>MDVDYTPAISIVDAPISDPIHAPCEDMAGCANFDPDKSEKSARMVQKLRSELGLNRPRARKLNVNPLTWTKR</sequence>
<dbReference type="AlphaFoldDB" id="A0AAU8BGW6"/>
<evidence type="ECO:0000313" key="1">
    <source>
        <dbReference type="EMBL" id="XCD15857.1"/>
    </source>
</evidence>
<proteinExistence type="predicted"/>